<evidence type="ECO:0000256" key="2">
    <source>
        <dbReference type="SAM" id="SignalP"/>
    </source>
</evidence>
<feature type="signal peptide" evidence="2">
    <location>
        <begin position="1"/>
        <end position="18"/>
    </location>
</feature>
<protein>
    <recommendedName>
        <fullName evidence="5">Chromosome partition protein Smc</fullName>
    </recommendedName>
</protein>
<dbReference type="RefSeq" id="WP_157487765.1">
    <property type="nucleotide sequence ID" value="NZ_FIZX01000001.1"/>
</dbReference>
<evidence type="ECO:0000256" key="1">
    <source>
        <dbReference type="SAM" id="Coils"/>
    </source>
</evidence>
<keyword evidence="2" id="KW-0732">Signal</keyword>
<dbReference type="Gene3D" id="1.10.287.1490">
    <property type="match status" value="1"/>
</dbReference>
<dbReference type="Proteomes" id="UP000071641">
    <property type="component" value="Unassembled WGS sequence"/>
</dbReference>
<evidence type="ECO:0008006" key="5">
    <source>
        <dbReference type="Google" id="ProtNLM"/>
    </source>
</evidence>
<evidence type="ECO:0000313" key="3">
    <source>
        <dbReference type="EMBL" id="CZF78383.1"/>
    </source>
</evidence>
<dbReference type="EMBL" id="FIZX01000001">
    <property type="protein sequence ID" value="CZF78383.1"/>
    <property type="molecule type" value="Genomic_DNA"/>
</dbReference>
<keyword evidence="1" id="KW-0175">Coiled coil</keyword>
<organism evidence="3 4">
    <name type="scientific">Grimontia celer</name>
    <dbReference type="NCBI Taxonomy" id="1796497"/>
    <lineage>
        <taxon>Bacteria</taxon>
        <taxon>Pseudomonadati</taxon>
        <taxon>Pseudomonadota</taxon>
        <taxon>Gammaproteobacteria</taxon>
        <taxon>Vibrionales</taxon>
        <taxon>Vibrionaceae</taxon>
        <taxon>Grimontia</taxon>
    </lineage>
</organism>
<evidence type="ECO:0000313" key="4">
    <source>
        <dbReference type="Proteomes" id="UP000071641"/>
    </source>
</evidence>
<keyword evidence="4" id="KW-1185">Reference proteome</keyword>
<feature type="chain" id="PRO_5007281661" description="Chromosome partition protein Smc" evidence="2">
    <location>
        <begin position="19"/>
        <end position="215"/>
    </location>
</feature>
<proteinExistence type="predicted"/>
<feature type="coiled-coil region" evidence="1">
    <location>
        <begin position="57"/>
        <end position="172"/>
    </location>
</feature>
<dbReference type="AlphaFoldDB" id="A0A128EUY8"/>
<gene>
    <name evidence="3" type="ORF">GCE9029_00804</name>
</gene>
<dbReference type="STRING" id="1796497.GCE9029_00804"/>
<sequence>MAGNFNFMTLLSTSVAFAAGTFTALQYIQVTPLETEVAVLKEKLSNQKEQVVVSVEYRQLNDELSRERARSELLESQVKKKNQAVEEAIVLRVELSNAKEKLEKYKKQGDYHLVKQNLEKVNNDLYGLKEKYLKLNKDYKALSGYISLRKDFEELKQQKSRLTQIMQCMNKSACPTIYYKYYLDKFEQATYNQFGDELKEVNAQMKLIIDKLPAI</sequence>
<reference evidence="4" key="1">
    <citation type="submission" date="2016-02" db="EMBL/GenBank/DDBJ databases">
        <authorList>
            <person name="Rodrigo-Torres Lidia"/>
            <person name="Arahal R.David."/>
        </authorList>
    </citation>
    <scope>NUCLEOTIDE SEQUENCE [LARGE SCALE GENOMIC DNA]</scope>
    <source>
        <strain evidence="4">CECT 9029</strain>
    </source>
</reference>
<accession>A0A128EUY8</accession>
<name>A0A128EUY8_9GAMM</name>